<dbReference type="PANTHER" id="PTHR30136:SF39">
    <property type="entry name" value="TRANSCRIPTIONAL REGULATORY PROTEIN"/>
    <property type="match status" value="1"/>
</dbReference>
<dbReference type="GO" id="GO:0045892">
    <property type="term" value="P:negative regulation of DNA-templated transcription"/>
    <property type="evidence" value="ECO:0007669"/>
    <property type="project" value="TreeGrafter"/>
</dbReference>
<dbReference type="PROSITE" id="PS51077">
    <property type="entry name" value="HTH_ICLR"/>
    <property type="match status" value="1"/>
</dbReference>
<proteinExistence type="predicted"/>
<dbReference type="Gene3D" id="1.10.10.10">
    <property type="entry name" value="Winged helix-like DNA-binding domain superfamily/Winged helix DNA-binding domain"/>
    <property type="match status" value="1"/>
</dbReference>
<sequence length="239" mass="24104">MTRPRSAGLRRDVDLLAVLAAPEARAAGLGVSRLAAITGREASQVSRALAALEDEGLVERDDRSRRYALGWRLYALAAGTAEARLVRSAGPALVALAARTGENAHLCRLHGPRVATLLTAEAGGGAPRARFDVDDVPAATTSTGRVLLSERDGAAARAVGADPEVLAAVRDAGFAVVDGEFDPALAGAAAPVRGFHGGIVGALTVSGPAARLRPHLAAHAAATAAAASDLSATLGAHPM</sequence>
<keyword evidence="3" id="KW-0804">Transcription</keyword>
<dbReference type="SUPFAM" id="SSF55781">
    <property type="entry name" value="GAF domain-like"/>
    <property type="match status" value="1"/>
</dbReference>
<dbReference type="PROSITE" id="PS51078">
    <property type="entry name" value="ICLR_ED"/>
    <property type="match status" value="1"/>
</dbReference>
<organism evidence="6 7">
    <name type="scientific">Actinomycetospora succinea</name>
    <dbReference type="NCBI Taxonomy" id="663603"/>
    <lineage>
        <taxon>Bacteria</taxon>
        <taxon>Bacillati</taxon>
        <taxon>Actinomycetota</taxon>
        <taxon>Actinomycetes</taxon>
        <taxon>Pseudonocardiales</taxon>
        <taxon>Pseudonocardiaceae</taxon>
        <taxon>Actinomycetospora</taxon>
    </lineage>
</organism>
<evidence type="ECO:0000313" key="7">
    <source>
        <dbReference type="Proteomes" id="UP000295705"/>
    </source>
</evidence>
<dbReference type="Gene3D" id="3.30.450.40">
    <property type="match status" value="1"/>
</dbReference>
<evidence type="ECO:0000259" key="5">
    <source>
        <dbReference type="PROSITE" id="PS51078"/>
    </source>
</evidence>
<reference evidence="6 7" key="1">
    <citation type="submission" date="2019-03" db="EMBL/GenBank/DDBJ databases">
        <title>Genomic Encyclopedia of Type Strains, Phase IV (KMG-IV): sequencing the most valuable type-strain genomes for metagenomic binning, comparative biology and taxonomic classification.</title>
        <authorList>
            <person name="Goeker M."/>
        </authorList>
    </citation>
    <scope>NUCLEOTIDE SEQUENCE [LARGE SCALE GENOMIC DNA]</scope>
    <source>
        <strain evidence="6 7">DSM 45775</strain>
    </source>
</reference>
<evidence type="ECO:0000259" key="4">
    <source>
        <dbReference type="PROSITE" id="PS51077"/>
    </source>
</evidence>
<dbReference type="PANTHER" id="PTHR30136">
    <property type="entry name" value="HELIX-TURN-HELIX TRANSCRIPTIONAL REGULATOR, ICLR FAMILY"/>
    <property type="match status" value="1"/>
</dbReference>
<comment type="caution">
    <text evidence="6">The sequence shown here is derived from an EMBL/GenBank/DDBJ whole genome shotgun (WGS) entry which is preliminary data.</text>
</comment>
<dbReference type="GO" id="GO:0003677">
    <property type="term" value="F:DNA binding"/>
    <property type="evidence" value="ECO:0007669"/>
    <property type="project" value="UniProtKB-KW"/>
</dbReference>
<dbReference type="InterPro" id="IPR036390">
    <property type="entry name" value="WH_DNA-bd_sf"/>
</dbReference>
<dbReference type="AlphaFoldDB" id="A0A4R6UPV2"/>
<accession>A0A4R6UPV2</accession>
<dbReference type="InterPro" id="IPR029016">
    <property type="entry name" value="GAF-like_dom_sf"/>
</dbReference>
<dbReference type="SUPFAM" id="SSF46785">
    <property type="entry name" value="Winged helix' DNA-binding domain"/>
    <property type="match status" value="1"/>
</dbReference>
<evidence type="ECO:0000313" key="6">
    <source>
        <dbReference type="EMBL" id="TDQ47275.1"/>
    </source>
</evidence>
<dbReference type="SMART" id="SM00346">
    <property type="entry name" value="HTH_ICLR"/>
    <property type="match status" value="1"/>
</dbReference>
<keyword evidence="1" id="KW-0805">Transcription regulation</keyword>
<keyword evidence="2" id="KW-0238">DNA-binding</keyword>
<gene>
    <name evidence="6" type="ORF">EV188_11320</name>
</gene>
<protein>
    <submittedName>
        <fullName evidence="6">IclR family transcriptional regulator</fullName>
    </submittedName>
</protein>
<dbReference type="Proteomes" id="UP000295705">
    <property type="component" value="Unassembled WGS sequence"/>
</dbReference>
<dbReference type="InterPro" id="IPR014757">
    <property type="entry name" value="Tscrpt_reg_IclR_C"/>
</dbReference>
<evidence type="ECO:0000256" key="1">
    <source>
        <dbReference type="ARBA" id="ARBA00023015"/>
    </source>
</evidence>
<dbReference type="Pfam" id="PF09339">
    <property type="entry name" value="HTH_IclR"/>
    <property type="match status" value="1"/>
</dbReference>
<evidence type="ECO:0000256" key="2">
    <source>
        <dbReference type="ARBA" id="ARBA00023125"/>
    </source>
</evidence>
<feature type="domain" description="IclR-ED" evidence="5">
    <location>
        <begin position="72"/>
        <end position="236"/>
    </location>
</feature>
<dbReference type="InterPro" id="IPR036388">
    <property type="entry name" value="WH-like_DNA-bd_sf"/>
</dbReference>
<keyword evidence="7" id="KW-1185">Reference proteome</keyword>
<dbReference type="EMBL" id="SNYO01000013">
    <property type="protein sequence ID" value="TDQ47275.1"/>
    <property type="molecule type" value="Genomic_DNA"/>
</dbReference>
<dbReference type="Pfam" id="PF01614">
    <property type="entry name" value="IclR_C"/>
    <property type="match status" value="1"/>
</dbReference>
<dbReference type="GO" id="GO:0003700">
    <property type="term" value="F:DNA-binding transcription factor activity"/>
    <property type="evidence" value="ECO:0007669"/>
    <property type="project" value="TreeGrafter"/>
</dbReference>
<evidence type="ECO:0000256" key="3">
    <source>
        <dbReference type="ARBA" id="ARBA00023163"/>
    </source>
</evidence>
<dbReference type="InterPro" id="IPR050707">
    <property type="entry name" value="HTH_MetabolicPath_Reg"/>
</dbReference>
<dbReference type="RefSeq" id="WP_166660138.1">
    <property type="nucleotide sequence ID" value="NZ_BAABHR010000039.1"/>
</dbReference>
<feature type="domain" description="HTH iclR-type" evidence="4">
    <location>
        <begin position="6"/>
        <end position="71"/>
    </location>
</feature>
<dbReference type="InterPro" id="IPR005471">
    <property type="entry name" value="Tscrpt_reg_IclR_N"/>
</dbReference>
<name>A0A4R6UPV2_9PSEU</name>